<dbReference type="InterPro" id="IPR001107">
    <property type="entry name" value="Band_7"/>
</dbReference>
<accession>A0A914URE9</accession>
<reference evidence="3" key="1">
    <citation type="submission" date="2022-11" db="UniProtKB">
        <authorList>
            <consortium name="WormBaseParasite"/>
        </authorList>
    </citation>
    <scope>IDENTIFICATION</scope>
</reference>
<name>A0A914URE9_9BILA</name>
<dbReference type="GO" id="GO:0005739">
    <property type="term" value="C:mitochondrion"/>
    <property type="evidence" value="ECO:0007669"/>
    <property type="project" value="TreeGrafter"/>
</dbReference>
<evidence type="ECO:0000259" key="1">
    <source>
        <dbReference type="Pfam" id="PF01145"/>
    </source>
</evidence>
<evidence type="ECO:0000313" key="2">
    <source>
        <dbReference type="Proteomes" id="UP000887566"/>
    </source>
</evidence>
<sequence length="146" mass="16570">MLHSTARLQRVVRSAGDGGQHIARNALRGHRQPFLQLMQPSASAHQQLHVRFAHTNTIINFVPQQEAWVVERMGRFHKILEPGFNVLIPVIDRIKYVQSLKEIAIEIPQQGAITVDNVALQLDGVLYLKVLDPYKVRTISLDCIIH</sequence>
<dbReference type="PANTHER" id="PTHR43327">
    <property type="entry name" value="STOMATIN-LIKE PROTEIN 2, MITOCHONDRIAL"/>
    <property type="match status" value="1"/>
</dbReference>
<evidence type="ECO:0000313" key="3">
    <source>
        <dbReference type="WBParaSite" id="PSAMB.scaffold11794size3128.g34422.t1"/>
    </source>
</evidence>
<dbReference type="AlphaFoldDB" id="A0A914URE9"/>
<organism evidence="2 3">
    <name type="scientific">Plectus sambesii</name>
    <dbReference type="NCBI Taxonomy" id="2011161"/>
    <lineage>
        <taxon>Eukaryota</taxon>
        <taxon>Metazoa</taxon>
        <taxon>Ecdysozoa</taxon>
        <taxon>Nematoda</taxon>
        <taxon>Chromadorea</taxon>
        <taxon>Plectida</taxon>
        <taxon>Plectina</taxon>
        <taxon>Plectoidea</taxon>
        <taxon>Plectidae</taxon>
        <taxon>Plectus</taxon>
    </lineage>
</organism>
<dbReference type="PANTHER" id="PTHR43327:SF10">
    <property type="entry name" value="STOMATIN-LIKE PROTEIN 2, MITOCHONDRIAL"/>
    <property type="match status" value="1"/>
</dbReference>
<dbReference type="GO" id="GO:0007005">
    <property type="term" value="P:mitochondrion organization"/>
    <property type="evidence" value="ECO:0007669"/>
    <property type="project" value="TreeGrafter"/>
</dbReference>
<dbReference type="Pfam" id="PF01145">
    <property type="entry name" value="Band_7"/>
    <property type="match status" value="1"/>
</dbReference>
<proteinExistence type="predicted"/>
<dbReference type="InterPro" id="IPR036013">
    <property type="entry name" value="Band_7/SPFH_dom_sf"/>
</dbReference>
<protein>
    <submittedName>
        <fullName evidence="3">Band 7 domain-containing protein</fullName>
    </submittedName>
</protein>
<dbReference type="Proteomes" id="UP000887566">
    <property type="component" value="Unplaced"/>
</dbReference>
<dbReference type="InterPro" id="IPR050710">
    <property type="entry name" value="Band7/mec-2_domain"/>
</dbReference>
<dbReference type="SUPFAM" id="SSF117892">
    <property type="entry name" value="Band 7/SPFH domain"/>
    <property type="match status" value="1"/>
</dbReference>
<feature type="domain" description="Band 7" evidence="1">
    <location>
        <begin position="62"/>
        <end position="136"/>
    </location>
</feature>
<dbReference type="Gene3D" id="3.30.479.30">
    <property type="entry name" value="Band 7 domain"/>
    <property type="match status" value="1"/>
</dbReference>
<keyword evidence="2" id="KW-1185">Reference proteome</keyword>
<dbReference type="WBParaSite" id="PSAMB.scaffold11794size3128.g34422.t1">
    <property type="protein sequence ID" value="PSAMB.scaffold11794size3128.g34422.t1"/>
    <property type="gene ID" value="PSAMB.scaffold11794size3128.g34422"/>
</dbReference>